<dbReference type="InterPro" id="IPR008991">
    <property type="entry name" value="Translation_prot_SH3-like_sf"/>
</dbReference>
<evidence type="ECO:0000256" key="3">
    <source>
        <dbReference type="ARBA" id="ARBA00023015"/>
    </source>
</evidence>
<feature type="domain" description="NusG-like N-terminal" evidence="8">
    <location>
        <begin position="2"/>
        <end position="110"/>
    </location>
</feature>
<sequence length="173" mass="19840">MPSAWYILHSYSGQENKVQNNILRRVKSSMIDERVLQVLVPKERKHEFIRGKRVEVEKIIFPGYIFVEMDLDEESWAVVRHTPGVIGFVNLNGQPIPMTEEEMDRVFHRIEEGKVPKIAMEVGQKIVIASGPFEGLNGIVEVIYPDKEKVRLLLAIFGRDVTVEVDATQIKKV</sequence>
<protein>
    <recommendedName>
        <fullName evidence="5 6">Transcription termination/antitermination protein NusG</fullName>
    </recommendedName>
</protein>
<dbReference type="NCBIfam" id="TIGR00922">
    <property type="entry name" value="nusG"/>
    <property type="match status" value="1"/>
</dbReference>
<dbReference type="CDD" id="cd06091">
    <property type="entry name" value="KOW_NusG"/>
    <property type="match status" value="1"/>
</dbReference>
<dbReference type="PRINTS" id="PR00338">
    <property type="entry name" value="NUSGTNSCPFCT"/>
</dbReference>
<comment type="function">
    <text evidence="5 7">Participates in transcription elongation, termination and antitermination.</text>
</comment>
<dbReference type="InterPro" id="IPR036735">
    <property type="entry name" value="NGN_dom_sf"/>
</dbReference>
<evidence type="ECO:0000256" key="5">
    <source>
        <dbReference type="HAMAP-Rule" id="MF_00948"/>
    </source>
</evidence>
<reference evidence="9 10" key="1">
    <citation type="journal article" date="2021" name="bioRxiv">
        <title>Unique metabolic strategies in Hadean analogues reveal hints for primordial physiology.</title>
        <authorList>
            <person name="Nobu M.K."/>
            <person name="Nakai R."/>
            <person name="Tamazawa S."/>
            <person name="Mori H."/>
            <person name="Toyoda A."/>
            <person name="Ijiri A."/>
            <person name="Suzuki S."/>
            <person name="Kurokawa K."/>
            <person name="Kamagata Y."/>
            <person name="Tamaki H."/>
        </authorList>
    </citation>
    <scope>NUCLEOTIDE SEQUENCE [LARGE SCALE GENOMIC DNA]</scope>
    <source>
        <strain evidence="9">BS525</strain>
    </source>
</reference>
<dbReference type="InterPro" id="IPR014722">
    <property type="entry name" value="Rib_uL2_dom2"/>
</dbReference>
<evidence type="ECO:0000259" key="8">
    <source>
        <dbReference type="SMART" id="SM00738"/>
    </source>
</evidence>
<dbReference type="Proteomes" id="UP000811545">
    <property type="component" value="Unassembled WGS sequence"/>
</dbReference>
<dbReference type="GO" id="GO:0032784">
    <property type="term" value="P:regulation of DNA-templated transcription elongation"/>
    <property type="evidence" value="ECO:0007669"/>
    <property type="project" value="InterPro"/>
</dbReference>
<dbReference type="SUPFAM" id="SSF50104">
    <property type="entry name" value="Translation proteins SH3-like domain"/>
    <property type="match status" value="1"/>
</dbReference>
<dbReference type="InterPro" id="IPR047050">
    <property type="entry name" value="NGN"/>
</dbReference>
<evidence type="ECO:0000313" key="9">
    <source>
        <dbReference type="EMBL" id="MBT9145326.1"/>
    </source>
</evidence>
<organism evidence="9 10">
    <name type="scientific">Psychracetigena formicireducens</name>
    <dbReference type="NCBI Taxonomy" id="2986056"/>
    <lineage>
        <taxon>Bacteria</taxon>
        <taxon>Bacillati</taxon>
        <taxon>Candidatus Lithacetigenota</taxon>
        <taxon>Candidatus Psychracetigena</taxon>
    </lineage>
</organism>
<dbReference type="InterPro" id="IPR006645">
    <property type="entry name" value="NGN-like_dom"/>
</dbReference>
<name>A0A9E2BIQ8_PSYF1</name>
<dbReference type="HAMAP" id="MF_00948">
    <property type="entry name" value="NusG"/>
    <property type="match status" value="1"/>
</dbReference>
<dbReference type="Gene3D" id="2.30.30.30">
    <property type="match status" value="1"/>
</dbReference>
<accession>A0A9E2BIQ8</accession>
<dbReference type="GO" id="GO:0031564">
    <property type="term" value="P:transcription antitermination"/>
    <property type="evidence" value="ECO:0007669"/>
    <property type="project" value="UniProtKB-UniRule"/>
</dbReference>
<dbReference type="SMART" id="SM00738">
    <property type="entry name" value="NGN"/>
    <property type="match status" value="1"/>
</dbReference>
<dbReference type="GO" id="GO:0005829">
    <property type="term" value="C:cytosol"/>
    <property type="evidence" value="ECO:0007669"/>
    <property type="project" value="TreeGrafter"/>
</dbReference>
<keyword evidence="4 5" id="KW-0804">Transcription</keyword>
<evidence type="ECO:0000256" key="7">
    <source>
        <dbReference type="RuleBase" id="RU000538"/>
    </source>
</evidence>
<dbReference type="Gene3D" id="3.30.70.940">
    <property type="entry name" value="NusG, N-terminal domain"/>
    <property type="match status" value="1"/>
</dbReference>
<keyword evidence="1 5" id="KW-0806">Transcription termination</keyword>
<evidence type="ECO:0000256" key="6">
    <source>
        <dbReference type="NCBIfam" id="TIGR00922"/>
    </source>
</evidence>
<dbReference type="EMBL" id="QLTW01000075">
    <property type="protein sequence ID" value="MBT9145326.1"/>
    <property type="molecule type" value="Genomic_DNA"/>
</dbReference>
<dbReference type="InterPro" id="IPR001062">
    <property type="entry name" value="Transcrpt_antiterm_NusG"/>
</dbReference>
<comment type="caution">
    <text evidence="9">The sequence shown here is derived from an EMBL/GenBank/DDBJ whole genome shotgun (WGS) entry which is preliminary data.</text>
</comment>
<comment type="similarity">
    <text evidence="5 7">Belongs to the NusG family.</text>
</comment>
<keyword evidence="2 5" id="KW-0889">Transcription antitermination</keyword>
<proteinExistence type="inferred from homology"/>
<dbReference type="PANTHER" id="PTHR30265:SF2">
    <property type="entry name" value="TRANSCRIPTION TERMINATION_ANTITERMINATION PROTEIN NUSG"/>
    <property type="match status" value="1"/>
</dbReference>
<evidence type="ECO:0000256" key="1">
    <source>
        <dbReference type="ARBA" id="ARBA00022472"/>
    </source>
</evidence>
<keyword evidence="3 5" id="KW-0805">Transcription regulation</keyword>
<evidence type="ECO:0000256" key="4">
    <source>
        <dbReference type="ARBA" id="ARBA00023163"/>
    </source>
</evidence>
<gene>
    <name evidence="5 9" type="primary">nusG</name>
    <name evidence="9" type="ORF">DDT42_01196</name>
</gene>
<dbReference type="SUPFAM" id="SSF82679">
    <property type="entry name" value="N-utilization substance G protein NusG, N-terminal domain"/>
    <property type="match status" value="1"/>
</dbReference>
<dbReference type="PANTHER" id="PTHR30265">
    <property type="entry name" value="RHO-INTERACTING TRANSCRIPTION TERMINATION FACTOR NUSG"/>
    <property type="match status" value="1"/>
</dbReference>
<dbReference type="AlphaFoldDB" id="A0A9E2BIQ8"/>
<dbReference type="GO" id="GO:0006354">
    <property type="term" value="P:DNA-templated transcription elongation"/>
    <property type="evidence" value="ECO:0007669"/>
    <property type="project" value="UniProtKB-UniRule"/>
</dbReference>
<evidence type="ECO:0000256" key="2">
    <source>
        <dbReference type="ARBA" id="ARBA00022814"/>
    </source>
</evidence>
<dbReference type="GO" id="GO:0006353">
    <property type="term" value="P:DNA-templated transcription termination"/>
    <property type="evidence" value="ECO:0007669"/>
    <property type="project" value="UniProtKB-UniRule"/>
</dbReference>
<evidence type="ECO:0000313" key="10">
    <source>
        <dbReference type="Proteomes" id="UP000811545"/>
    </source>
</evidence>
<dbReference type="Pfam" id="PF02357">
    <property type="entry name" value="NusG"/>
    <property type="match status" value="1"/>
</dbReference>
<dbReference type="CDD" id="cd09891">
    <property type="entry name" value="NGN_Bact_1"/>
    <property type="match status" value="1"/>
</dbReference>
<dbReference type="InterPro" id="IPR043425">
    <property type="entry name" value="NusG-like"/>
</dbReference>